<proteinExistence type="predicted"/>
<gene>
    <name evidence="1" type="ORF">Pla52n_48970</name>
</gene>
<sequence length="53" mass="5544">MQTIIEKMKFSGRTHGPSSVARAIIGKNTNAVESTARGSPVASVAITMGGIKW</sequence>
<accession>A0A5C6AEI6</accession>
<keyword evidence="2" id="KW-1185">Reference proteome</keyword>
<reference evidence="1 2" key="1">
    <citation type="submission" date="2019-02" db="EMBL/GenBank/DDBJ databases">
        <title>Deep-cultivation of Planctomycetes and their phenomic and genomic characterization uncovers novel biology.</title>
        <authorList>
            <person name="Wiegand S."/>
            <person name="Jogler M."/>
            <person name="Boedeker C."/>
            <person name="Pinto D."/>
            <person name="Vollmers J."/>
            <person name="Rivas-Marin E."/>
            <person name="Kohn T."/>
            <person name="Peeters S.H."/>
            <person name="Heuer A."/>
            <person name="Rast P."/>
            <person name="Oberbeckmann S."/>
            <person name="Bunk B."/>
            <person name="Jeske O."/>
            <person name="Meyerdierks A."/>
            <person name="Storesund J.E."/>
            <person name="Kallscheuer N."/>
            <person name="Luecker S."/>
            <person name="Lage O.M."/>
            <person name="Pohl T."/>
            <person name="Merkel B.J."/>
            <person name="Hornburger P."/>
            <person name="Mueller R.-W."/>
            <person name="Bruemmer F."/>
            <person name="Labrenz M."/>
            <person name="Spormann A.M."/>
            <person name="Op Den Camp H."/>
            <person name="Overmann J."/>
            <person name="Amann R."/>
            <person name="Jetten M.S.M."/>
            <person name="Mascher T."/>
            <person name="Medema M.H."/>
            <person name="Devos D.P."/>
            <person name="Kaster A.-K."/>
            <person name="Ovreas L."/>
            <person name="Rohde M."/>
            <person name="Galperin M.Y."/>
            <person name="Jogler C."/>
        </authorList>
    </citation>
    <scope>NUCLEOTIDE SEQUENCE [LARGE SCALE GENOMIC DNA]</scope>
    <source>
        <strain evidence="1 2">Pla52n</strain>
    </source>
</reference>
<evidence type="ECO:0000313" key="2">
    <source>
        <dbReference type="Proteomes" id="UP000320176"/>
    </source>
</evidence>
<name>A0A5C6AEI6_9BACT</name>
<dbReference type="EMBL" id="SJPN01000006">
    <property type="protein sequence ID" value="TWT98384.1"/>
    <property type="molecule type" value="Genomic_DNA"/>
</dbReference>
<evidence type="ECO:0000313" key="1">
    <source>
        <dbReference type="EMBL" id="TWT98384.1"/>
    </source>
</evidence>
<organism evidence="1 2">
    <name type="scientific">Stieleria varia</name>
    <dbReference type="NCBI Taxonomy" id="2528005"/>
    <lineage>
        <taxon>Bacteria</taxon>
        <taxon>Pseudomonadati</taxon>
        <taxon>Planctomycetota</taxon>
        <taxon>Planctomycetia</taxon>
        <taxon>Pirellulales</taxon>
        <taxon>Pirellulaceae</taxon>
        <taxon>Stieleria</taxon>
    </lineage>
</organism>
<protein>
    <submittedName>
        <fullName evidence="1">Uncharacterized protein</fullName>
    </submittedName>
</protein>
<dbReference type="Proteomes" id="UP000320176">
    <property type="component" value="Unassembled WGS sequence"/>
</dbReference>
<comment type="caution">
    <text evidence="1">The sequence shown here is derived from an EMBL/GenBank/DDBJ whole genome shotgun (WGS) entry which is preliminary data.</text>
</comment>
<dbReference type="AlphaFoldDB" id="A0A5C6AEI6"/>